<feature type="compositionally biased region" description="Low complexity" evidence="1">
    <location>
        <begin position="594"/>
        <end position="609"/>
    </location>
</feature>
<feature type="compositionally biased region" description="Low complexity" evidence="1">
    <location>
        <begin position="380"/>
        <end position="418"/>
    </location>
</feature>
<feature type="compositionally biased region" description="Basic and acidic residues" evidence="1">
    <location>
        <begin position="30"/>
        <end position="41"/>
    </location>
</feature>
<organism evidence="2 3">
    <name type="scientific">Malassezia caprae</name>
    <dbReference type="NCBI Taxonomy" id="1381934"/>
    <lineage>
        <taxon>Eukaryota</taxon>
        <taxon>Fungi</taxon>
        <taxon>Dikarya</taxon>
        <taxon>Basidiomycota</taxon>
        <taxon>Ustilaginomycotina</taxon>
        <taxon>Malasseziomycetes</taxon>
        <taxon>Malasseziales</taxon>
        <taxon>Malasseziaceae</taxon>
        <taxon>Malassezia</taxon>
    </lineage>
</organism>
<feature type="compositionally biased region" description="Polar residues" evidence="1">
    <location>
        <begin position="59"/>
        <end position="70"/>
    </location>
</feature>
<feature type="region of interest" description="Disordered" evidence="1">
    <location>
        <begin position="1"/>
        <end position="313"/>
    </location>
</feature>
<gene>
    <name evidence="2" type="ORF">MCAP1_001641</name>
</gene>
<feature type="region of interest" description="Disordered" evidence="1">
    <location>
        <begin position="349"/>
        <end position="426"/>
    </location>
</feature>
<accession>A0AAF0E9X9</accession>
<keyword evidence="3" id="KW-1185">Reference proteome</keyword>
<evidence type="ECO:0000313" key="3">
    <source>
        <dbReference type="Proteomes" id="UP001220961"/>
    </source>
</evidence>
<feature type="region of interest" description="Disordered" evidence="1">
    <location>
        <begin position="594"/>
        <end position="618"/>
    </location>
</feature>
<sequence>MEDTPPRSMDATETDAPSVTGLPRSGTHTPRPESPAERDAAPRQPSLLHRQPALHRPRASSNLSDTSVRAQQRRRELGLGSPVSVPTSPTSVSYASEPVHRQSSLRSHRSSGPPTPPSCSADAAGHGSDESVYSDDDASAVPSLHRTLSSQSRVSGHSQGSATRSPSLASTRSVLGGRGLVRRADAPRLPPRPPSLSGSSSPLRRASAAASPSSPPKSPRAARGSLPASPALRAAPAPSDSQAPALGPSASSESLSSAYSEDAGASAPAVPEPAPASQLVSPPSTSTPRMPSQGTVPGSRATSGGLSMRSPASDTMQDLFDTFASALADLGLDDAPIDGLHEVDVQYRPMEYPGGSHGLPSSASTLESLLPPRERSEPRAGPAVPAASPTPSAPPAAQGPTPSAPAAQGPTPSAPAAQDTMPGAPPDHIEVYGLTVWWPGSFDVASNVNYDSVTNRALLYANAANDLLARPTHLDTWIERAQKQRPNVPDVLTTMVMKEQVRALEAQMTSGSDAVAAPADLPLPTNIPYPLLAKAQSAAHSDPGLLLATPSTGTRSLRRPHASTLIQSLNQLGRRKTPAPAMTARATPVALTPVAPTPATATPAATTPGAAPPAPPRMTPWAPEAPMGLGILSRTPSAMSVGATGAVPDAQMQAALARMRDALPDIDEATARRYLMRHKGDDMRAITDYVQEHAHDEAPYRRGLFRTPRAR</sequence>
<evidence type="ECO:0000256" key="1">
    <source>
        <dbReference type="SAM" id="MobiDB-lite"/>
    </source>
</evidence>
<feature type="compositionally biased region" description="Low complexity" evidence="1">
    <location>
        <begin position="219"/>
        <end position="269"/>
    </location>
</feature>
<dbReference type="EMBL" id="CP119910">
    <property type="protein sequence ID" value="WFD19411.1"/>
    <property type="molecule type" value="Genomic_DNA"/>
</dbReference>
<feature type="compositionally biased region" description="Polar residues" evidence="1">
    <location>
        <begin position="293"/>
        <end position="313"/>
    </location>
</feature>
<dbReference type="AlphaFoldDB" id="A0AAF0E9X9"/>
<feature type="compositionally biased region" description="Low complexity" evidence="1">
    <location>
        <begin position="281"/>
        <end position="292"/>
    </location>
</feature>
<feature type="compositionally biased region" description="Low complexity" evidence="1">
    <location>
        <begin position="81"/>
        <end position="93"/>
    </location>
</feature>
<feature type="compositionally biased region" description="Polar residues" evidence="1">
    <location>
        <begin position="146"/>
        <end position="173"/>
    </location>
</feature>
<protein>
    <submittedName>
        <fullName evidence="2">Uncharacterized protein</fullName>
    </submittedName>
</protein>
<reference evidence="2" key="1">
    <citation type="submission" date="2023-03" db="EMBL/GenBank/DDBJ databases">
        <title>Mating type loci evolution in Malassezia.</title>
        <authorList>
            <person name="Coelho M.A."/>
        </authorList>
    </citation>
    <scope>NUCLEOTIDE SEQUENCE</scope>
    <source>
        <strain evidence="2">CBS 10434</strain>
    </source>
</reference>
<name>A0AAF0E9X9_9BASI</name>
<evidence type="ECO:0000313" key="2">
    <source>
        <dbReference type="EMBL" id="WFD19411.1"/>
    </source>
</evidence>
<proteinExistence type="predicted"/>
<feature type="compositionally biased region" description="Low complexity" evidence="1">
    <location>
        <begin position="195"/>
        <end position="212"/>
    </location>
</feature>
<dbReference type="Proteomes" id="UP001220961">
    <property type="component" value="Chromosome 3"/>
</dbReference>